<feature type="binding site" evidence="4">
    <location>
        <position position="339"/>
    </location>
    <ligand>
        <name>substrate</name>
    </ligand>
</feature>
<organism evidence="6 7">
    <name type="scientific">Oceaniovalibus guishaninsula JLT2003</name>
    <dbReference type="NCBI Taxonomy" id="1231392"/>
    <lineage>
        <taxon>Bacteria</taxon>
        <taxon>Pseudomonadati</taxon>
        <taxon>Pseudomonadota</taxon>
        <taxon>Alphaproteobacteria</taxon>
        <taxon>Rhodobacterales</taxon>
        <taxon>Roseobacteraceae</taxon>
        <taxon>Oceaniovalibus</taxon>
    </lineage>
</organism>
<keyword evidence="3" id="KW-0560">Oxidoreductase</keyword>
<evidence type="ECO:0000256" key="3">
    <source>
        <dbReference type="ARBA" id="ARBA00023002"/>
    </source>
</evidence>
<sequence length="452" mass="49063">MPQVAIIGAGFAGLSAAAALRQAGHDDFIVLEARDRVGGRTRAGRIGDLTVDLGGMWMSPHDDRLGALAARHGVRTYPTFLDGRAVFRIGDRERLGRREDLAPLLGVAGGLAFLAARWKLQRLMAPLDTARPWAHPQAALLDATTVETWIARNVRHRLTRTAFRTACATLLCAQPSQVSLLFFIHYIKSGGGIDRLISADTGGAQNLAFHGGVHAIARAMADGLGDRLRLGTPVDRIDWHADGAVLHCGGDTLTARRVIVTVPPTLLHRIRFSPALPEPKEALHDRLAMGASIKFYILYDRPFWRDAGLNGTILRDGVPIAPVMDVTPPGQPHGLLVGFFDGEEAIRHADRPVAARRAAALDLLTRHFGDRARDPLGYIDHDWTSAEWSGGCYGAYAPPGIFARYGEWLRRPIGPLHWAGTETSPDHTGYIEGAIRSGERVAAEIMAPAHTE</sequence>
<dbReference type="AlphaFoldDB" id="K2I2I8"/>
<evidence type="ECO:0000256" key="2">
    <source>
        <dbReference type="ARBA" id="ARBA00005995"/>
    </source>
</evidence>
<evidence type="ECO:0000259" key="5">
    <source>
        <dbReference type="Pfam" id="PF01593"/>
    </source>
</evidence>
<dbReference type="Pfam" id="PF01593">
    <property type="entry name" value="Amino_oxidase"/>
    <property type="match status" value="1"/>
</dbReference>
<dbReference type="SUPFAM" id="SSF54373">
    <property type="entry name" value="FAD-linked reductases, C-terminal domain"/>
    <property type="match status" value="1"/>
</dbReference>
<evidence type="ECO:0000256" key="4">
    <source>
        <dbReference type="PIRSR" id="PIRSR601613-1"/>
    </source>
</evidence>
<dbReference type="STRING" id="1231392.OCGS_2661"/>
<dbReference type="InterPro" id="IPR001613">
    <property type="entry name" value="Flavin_amine_oxidase"/>
</dbReference>
<dbReference type="GO" id="GO:0016491">
    <property type="term" value="F:oxidoreductase activity"/>
    <property type="evidence" value="ECO:0007669"/>
    <property type="project" value="UniProtKB-KW"/>
</dbReference>
<dbReference type="InterPro" id="IPR036188">
    <property type="entry name" value="FAD/NAD-bd_sf"/>
</dbReference>
<dbReference type="OrthoDB" id="337830at2"/>
<feature type="binding site" evidence="4">
    <location>
        <begin position="32"/>
        <end position="33"/>
    </location>
    <ligand>
        <name>FAD</name>
        <dbReference type="ChEBI" id="CHEBI:57692"/>
    </ligand>
</feature>
<accession>K2I2I8</accession>
<dbReference type="EMBL" id="AMGO01000068">
    <property type="protein sequence ID" value="EKE43070.1"/>
    <property type="molecule type" value="Genomic_DNA"/>
</dbReference>
<evidence type="ECO:0000313" key="6">
    <source>
        <dbReference type="EMBL" id="EKE43070.1"/>
    </source>
</evidence>
<feature type="domain" description="Amine oxidase" evidence="5">
    <location>
        <begin position="11"/>
        <end position="446"/>
    </location>
</feature>
<evidence type="ECO:0000313" key="7">
    <source>
        <dbReference type="Proteomes" id="UP000006765"/>
    </source>
</evidence>
<gene>
    <name evidence="6" type="ORF">OCGS_2661</name>
</gene>
<proteinExistence type="inferred from homology"/>
<dbReference type="PANTHER" id="PTHR43563">
    <property type="entry name" value="AMINE OXIDASE"/>
    <property type="match status" value="1"/>
</dbReference>
<dbReference type="SUPFAM" id="SSF51905">
    <property type="entry name" value="FAD/NAD(P)-binding domain"/>
    <property type="match status" value="1"/>
</dbReference>
<dbReference type="PANTHER" id="PTHR43563:SF1">
    <property type="entry name" value="AMINE OXIDASE [FLAVIN-CONTAINING] B"/>
    <property type="match status" value="1"/>
</dbReference>
<feature type="binding site" evidence="4">
    <location>
        <position position="422"/>
    </location>
    <ligand>
        <name>FAD</name>
        <dbReference type="ChEBI" id="CHEBI:57692"/>
    </ligand>
</feature>
<evidence type="ECO:0000256" key="1">
    <source>
        <dbReference type="ARBA" id="ARBA00001974"/>
    </source>
</evidence>
<name>K2I2I8_9RHOB</name>
<dbReference type="InterPro" id="IPR050703">
    <property type="entry name" value="Flavin_MAO"/>
</dbReference>
<feature type="binding site" evidence="4">
    <location>
        <position position="234"/>
    </location>
    <ligand>
        <name>FAD</name>
        <dbReference type="ChEBI" id="CHEBI:57692"/>
    </ligand>
</feature>
<dbReference type="PATRIC" id="fig|1231392.3.peg.2678"/>
<dbReference type="Gene3D" id="3.90.660.10">
    <property type="match status" value="1"/>
</dbReference>
<dbReference type="PRINTS" id="PR00757">
    <property type="entry name" value="AMINEOXDASEF"/>
</dbReference>
<keyword evidence="7" id="KW-1185">Reference proteome</keyword>
<comment type="caution">
    <text evidence="6">The sequence shown here is derived from an EMBL/GenBank/DDBJ whole genome shotgun (WGS) entry which is preliminary data.</text>
</comment>
<reference evidence="6 7" key="1">
    <citation type="journal article" date="2012" name="J. Bacteriol.">
        <title>Draft Genome Sequence of Oceaniovalibus guishaninsula JLT2003T.</title>
        <authorList>
            <person name="Tang K."/>
            <person name="Liu K."/>
            <person name="Jiao N."/>
        </authorList>
    </citation>
    <scope>NUCLEOTIDE SEQUENCE [LARGE SCALE GENOMIC DNA]</scope>
    <source>
        <strain evidence="6 7">JLT2003</strain>
    </source>
</reference>
<comment type="cofactor">
    <cofactor evidence="1">
        <name>FAD</name>
        <dbReference type="ChEBI" id="CHEBI:57692"/>
    </cofactor>
</comment>
<dbReference type="RefSeq" id="WP_007427813.1">
    <property type="nucleotide sequence ID" value="NZ_AMGO01000068.1"/>
</dbReference>
<protein>
    <submittedName>
        <fullName evidence="6">Putative oxidoreductase</fullName>
    </submittedName>
</protein>
<dbReference type="Proteomes" id="UP000006765">
    <property type="component" value="Unassembled WGS sequence"/>
</dbReference>
<comment type="similarity">
    <text evidence="2">Belongs to the flavin monoamine oxidase family.</text>
</comment>
<dbReference type="Gene3D" id="3.50.50.60">
    <property type="entry name" value="FAD/NAD(P)-binding domain"/>
    <property type="match status" value="1"/>
</dbReference>
<dbReference type="eggNOG" id="COG1231">
    <property type="taxonomic scope" value="Bacteria"/>
</dbReference>
<dbReference type="InterPro" id="IPR002937">
    <property type="entry name" value="Amino_oxidase"/>
</dbReference>
<dbReference type="Gene3D" id="1.10.405.10">
    <property type="entry name" value="Guanine Nucleotide Dissociation Inhibitor, domain 1"/>
    <property type="match status" value="1"/>
</dbReference>